<dbReference type="NCBIfam" id="TIGR01640">
    <property type="entry name" value="F_box_assoc_1"/>
    <property type="match status" value="1"/>
</dbReference>
<reference evidence="2" key="2">
    <citation type="submission" date="2023-06" db="EMBL/GenBank/DDBJ databases">
        <authorList>
            <person name="Ma L."/>
            <person name="Liu K.-W."/>
            <person name="Li Z."/>
            <person name="Hsiao Y.-Y."/>
            <person name="Qi Y."/>
            <person name="Fu T."/>
            <person name="Tang G."/>
            <person name="Zhang D."/>
            <person name="Sun W.-H."/>
            <person name="Liu D.-K."/>
            <person name="Li Y."/>
            <person name="Chen G.-Z."/>
            <person name="Liu X.-D."/>
            <person name="Liao X.-Y."/>
            <person name="Jiang Y.-T."/>
            <person name="Yu X."/>
            <person name="Hao Y."/>
            <person name="Huang J."/>
            <person name="Zhao X.-W."/>
            <person name="Ke S."/>
            <person name="Chen Y.-Y."/>
            <person name="Wu W.-L."/>
            <person name="Hsu J.-L."/>
            <person name="Lin Y.-F."/>
            <person name="Huang M.-D."/>
            <person name="Li C.-Y."/>
            <person name="Huang L."/>
            <person name="Wang Z.-W."/>
            <person name="Zhao X."/>
            <person name="Zhong W.-Y."/>
            <person name="Peng D.-H."/>
            <person name="Ahmad S."/>
            <person name="Lan S."/>
            <person name="Zhang J.-S."/>
            <person name="Tsai W.-C."/>
            <person name="Van De Peer Y."/>
            <person name="Liu Z.-J."/>
        </authorList>
    </citation>
    <scope>NUCLEOTIDE SEQUENCE</scope>
    <source>
        <strain evidence="2">SCP</strain>
        <tissue evidence="2">Leaves</tissue>
    </source>
</reference>
<evidence type="ECO:0000313" key="3">
    <source>
        <dbReference type="Proteomes" id="UP001179952"/>
    </source>
</evidence>
<proteinExistence type="predicted"/>
<sequence>MVENVGEEVIVGLEKQQIVVWSKEGVIADRYRRIRPQIQYRFSSSSPIVLHRLHFRSRFRSIEVERKEDAAAMEEEEEEEKTRKVRKEGFFLCRRTCQPLNLYYMEVKDVKSSLFAEGRTELQIEGNPFVKKLVSNDDSCFNVVGSCNHLICFSARWDEDPIYILNPFENRYLSIDSPGSRSDEVGKQGYVSGFGYDVRTGNYKILKMYMPADIRYSSDEYMCALVCTVHPEHGAGRWRNLECVDHHVKHYDCGVFLRGKLHFLMYGEIILDETSRSEVIIYYGILAFDVHEETFSTMIHRPQGLGDNACEMSLSLFDGNMILMHRDFQMLMIRIWSMNEDASWRHMIDLPVNTEKGLWEFQPCTYTNDGSLLAHDGYRVVSYNIDKKEPTWTTLLSGLNDFSVFPFSWVFKSTSATRGDDDHKGSNDQPNEGKIFSVWSENFVPFEDA</sequence>
<dbReference type="InterPro" id="IPR050796">
    <property type="entry name" value="SCF_F-box_component"/>
</dbReference>
<feature type="domain" description="F-box associated beta-propeller type 1" evidence="1">
    <location>
        <begin position="116"/>
        <end position="381"/>
    </location>
</feature>
<protein>
    <submittedName>
        <fullName evidence="2">F-box protein</fullName>
    </submittedName>
</protein>
<dbReference type="InterPro" id="IPR006527">
    <property type="entry name" value="F-box-assoc_dom_typ1"/>
</dbReference>
<dbReference type="AlphaFoldDB" id="A0AAV9B2H7"/>
<reference evidence="2" key="1">
    <citation type="journal article" date="2023" name="Nat. Commun.">
        <title>Diploid and tetraploid genomes of Acorus and the evolution of monocots.</title>
        <authorList>
            <person name="Ma L."/>
            <person name="Liu K.W."/>
            <person name="Li Z."/>
            <person name="Hsiao Y.Y."/>
            <person name="Qi Y."/>
            <person name="Fu T."/>
            <person name="Tang G.D."/>
            <person name="Zhang D."/>
            <person name="Sun W.H."/>
            <person name="Liu D.K."/>
            <person name="Li Y."/>
            <person name="Chen G.Z."/>
            <person name="Liu X.D."/>
            <person name="Liao X.Y."/>
            <person name="Jiang Y.T."/>
            <person name="Yu X."/>
            <person name="Hao Y."/>
            <person name="Huang J."/>
            <person name="Zhao X.W."/>
            <person name="Ke S."/>
            <person name="Chen Y.Y."/>
            <person name="Wu W.L."/>
            <person name="Hsu J.L."/>
            <person name="Lin Y.F."/>
            <person name="Huang M.D."/>
            <person name="Li C.Y."/>
            <person name="Huang L."/>
            <person name="Wang Z.W."/>
            <person name="Zhao X."/>
            <person name="Zhong W.Y."/>
            <person name="Peng D.H."/>
            <person name="Ahmad S."/>
            <person name="Lan S."/>
            <person name="Zhang J.S."/>
            <person name="Tsai W.C."/>
            <person name="Van de Peer Y."/>
            <person name="Liu Z.J."/>
        </authorList>
    </citation>
    <scope>NUCLEOTIDE SEQUENCE</scope>
    <source>
        <strain evidence="2">SCP</strain>
    </source>
</reference>
<dbReference type="InterPro" id="IPR017451">
    <property type="entry name" value="F-box-assoc_interact_dom"/>
</dbReference>
<dbReference type="EMBL" id="JAUJYN010000005">
    <property type="protein sequence ID" value="KAK1270641.1"/>
    <property type="molecule type" value="Genomic_DNA"/>
</dbReference>
<keyword evidence="3" id="KW-1185">Reference proteome</keyword>
<accession>A0AAV9B2H7</accession>
<evidence type="ECO:0000259" key="1">
    <source>
        <dbReference type="Pfam" id="PF07734"/>
    </source>
</evidence>
<dbReference type="Proteomes" id="UP001179952">
    <property type="component" value="Unassembled WGS sequence"/>
</dbReference>
<dbReference type="PANTHER" id="PTHR31672:SF13">
    <property type="entry name" value="F-BOX PROTEIN CPR30-LIKE"/>
    <property type="match status" value="1"/>
</dbReference>
<organism evidence="2 3">
    <name type="scientific">Acorus gramineus</name>
    <name type="common">Dwarf sweet flag</name>
    <dbReference type="NCBI Taxonomy" id="55184"/>
    <lineage>
        <taxon>Eukaryota</taxon>
        <taxon>Viridiplantae</taxon>
        <taxon>Streptophyta</taxon>
        <taxon>Embryophyta</taxon>
        <taxon>Tracheophyta</taxon>
        <taxon>Spermatophyta</taxon>
        <taxon>Magnoliopsida</taxon>
        <taxon>Liliopsida</taxon>
        <taxon>Acoraceae</taxon>
        <taxon>Acorus</taxon>
    </lineage>
</organism>
<evidence type="ECO:0000313" key="2">
    <source>
        <dbReference type="EMBL" id="KAK1270641.1"/>
    </source>
</evidence>
<name>A0AAV9B2H7_ACOGR</name>
<dbReference type="Pfam" id="PF07734">
    <property type="entry name" value="FBA_1"/>
    <property type="match status" value="1"/>
</dbReference>
<comment type="caution">
    <text evidence="2">The sequence shown here is derived from an EMBL/GenBank/DDBJ whole genome shotgun (WGS) entry which is preliminary data.</text>
</comment>
<gene>
    <name evidence="2" type="ORF">QJS04_geneDACA006163</name>
</gene>
<dbReference type="PANTHER" id="PTHR31672">
    <property type="entry name" value="BNACNNG10540D PROTEIN"/>
    <property type="match status" value="1"/>
</dbReference>